<keyword evidence="2" id="KW-0812">Transmembrane</keyword>
<feature type="transmembrane region" description="Helical" evidence="2">
    <location>
        <begin position="34"/>
        <end position="51"/>
    </location>
</feature>
<protein>
    <submittedName>
        <fullName evidence="3">Uncharacterized protein</fullName>
    </submittedName>
</protein>
<proteinExistence type="predicted"/>
<dbReference type="EMBL" id="SBHS01000036">
    <property type="protein sequence ID" value="TWU71851.1"/>
    <property type="molecule type" value="Genomic_DNA"/>
</dbReference>
<sequence>MPATPVTNREQTPTSGSLTMAHYLKAQQPTLERIRTGLALFAVFVIVRFLLQRLYALTRGRERLASQSANRDISPVPSYLQDPRRPAWHFDGKTVTGSFLDNMNHKDVVARDDRDTAATNRLAIAPNRNPRAEALSRQFISRLPPAPPLTPPGRSSAVFNLAPGQPHAVDSFMHQPNPDYLSSTSSVIPQPDADSPITPRRRSYHKTLPIGIPTPQQSFKADQDTTNPTTAFSPRSYPPTIPHLPPPPPGADEALGDGQAQRRINMQGEIISVLDNEGAGWTRHTRVYGGGTCLACGVLGGKHGGGFYGATVTPEEIRQDAHSKRGSDVLVQS</sequence>
<dbReference type="Proteomes" id="UP000317257">
    <property type="component" value="Unassembled WGS sequence"/>
</dbReference>
<feature type="compositionally biased region" description="Pro residues" evidence="1">
    <location>
        <begin position="236"/>
        <end position="250"/>
    </location>
</feature>
<evidence type="ECO:0000313" key="4">
    <source>
        <dbReference type="Proteomes" id="UP000317257"/>
    </source>
</evidence>
<comment type="caution">
    <text evidence="3">The sequence shown here is derived from an EMBL/GenBank/DDBJ whole genome shotgun (WGS) entry which is preliminary data.</text>
</comment>
<evidence type="ECO:0000313" key="3">
    <source>
        <dbReference type="EMBL" id="TWU71851.1"/>
    </source>
</evidence>
<name>A0A5C6G6F2_METRR</name>
<evidence type="ECO:0000256" key="1">
    <source>
        <dbReference type="SAM" id="MobiDB-lite"/>
    </source>
</evidence>
<evidence type="ECO:0000256" key="2">
    <source>
        <dbReference type="SAM" id="Phobius"/>
    </source>
</evidence>
<reference evidence="4" key="1">
    <citation type="submission" date="2018-12" db="EMBL/GenBank/DDBJ databases">
        <title>The complete genome of Metarhizium rileyi, a key fungal pathogen of Lepidoptera.</title>
        <authorList>
            <person name="Binneck E."/>
            <person name="Lastra C.C.L."/>
            <person name="Sosa-Gomez D.R."/>
        </authorList>
    </citation>
    <scope>NUCLEOTIDE SEQUENCE [LARGE SCALE GENOMIC DNA]</scope>
    <source>
        <strain evidence="4">Cep018-CH2</strain>
    </source>
</reference>
<keyword evidence="2" id="KW-0472">Membrane</keyword>
<gene>
    <name evidence="3" type="ORF">ED733_003037</name>
</gene>
<keyword evidence="2" id="KW-1133">Transmembrane helix</keyword>
<feature type="region of interest" description="Disordered" evidence="1">
    <location>
        <begin position="175"/>
        <end position="258"/>
    </location>
</feature>
<feature type="compositionally biased region" description="Polar residues" evidence="1">
    <location>
        <begin position="214"/>
        <end position="233"/>
    </location>
</feature>
<organism evidence="3 4">
    <name type="scientific">Metarhizium rileyi (strain RCEF 4871)</name>
    <name type="common">Nomuraea rileyi</name>
    <dbReference type="NCBI Taxonomy" id="1649241"/>
    <lineage>
        <taxon>Eukaryota</taxon>
        <taxon>Fungi</taxon>
        <taxon>Dikarya</taxon>
        <taxon>Ascomycota</taxon>
        <taxon>Pezizomycotina</taxon>
        <taxon>Sordariomycetes</taxon>
        <taxon>Hypocreomycetidae</taxon>
        <taxon>Hypocreales</taxon>
        <taxon>Clavicipitaceae</taxon>
        <taxon>Metarhizium</taxon>
    </lineage>
</organism>
<dbReference type="AlphaFoldDB" id="A0A5C6G6F2"/>
<accession>A0A5C6G6F2</accession>